<keyword evidence="1 3" id="KW-0560">Oxidoreductase</keyword>
<comment type="caution">
    <text evidence="3">The sequence shown here is derived from an EMBL/GenBank/DDBJ whole genome shotgun (WGS) entry which is preliminary data.</text>
</comment>
<dbReference type="EC" id="1.4.3.19" evidence="3"/>
<evidence type="ECO:0000313" key="4">
    <source>
        <dbReference type="Proteomes" id="UP000555393"/>
    </source>
</evidence>
<protein>
    <submittedName>
        <fullName evidence="3">Glycine oxidase</fullName>
        <ecNumber evidence="3">1.4.3.19</ecNumber>
    </submittedName>
</protein>
<dbReference type="Pfam" id="PF01266">
    <property type="entry name" value="DAO"/>
    <property type="match status" value="1"/>
</dbReference>
<dbReference type="RefSeq" id="WP_184223363.1">
    <property type="nucleotide sequence ID" value="NZ_JACIIU010000011.1"/>
</dbReference>
<reference evidence="3 4" key="1">
    <citation type="submission" date="2020-08" db="EMBL/GenBank/DDBJ databases">
        <title>Genomic Encyclopedia of Type Strains, Phase IV (KMG-IV): sequencing the most valuable type-strain genomes for metagenomic binning, comparative biology and taxonomic classification.</title>
        <authorList>
            <person name="Goeker M."/>
        </authorList>
    </citation>
    <scope>NUCLEOTIDE SEQUENCE [LARGE SCALE GENOMIC DNA]</scope>
    <source>
        <strain evidence="3 4">DSM 22336</strain>
    </source>
</reference>
<keyword evidence="4" id="KW-1185">Reference proteome</keyword>
<dbReference type="InterPro" id="IPR036188">
    <property type="entry name" value="FAD/NAD-bd_sf"/>
</dbReference>
<name>A0A841M873_9HYPH</name>
<evidence type="ECO:0000256" key="1">
    <source>
        <dbReference type="ARBA" id="ARBA00023002"/>
    </source>
</evidence>
<evidence type="ECO:0000259" key="2">
    <source>
        <dbReference type="Pfam" id="PF01266"/>
    </source>
</evidence>
<organism evidence="3 4">
    <name type="scientific">Paenochrobactrum gallinarii</name>
    <dbReference type="NCBI Taxonomy" id="643673"/>
    <lineage>
        <taxon>Bacteria</taxon>
        <taxon>Pseudomonadati</taxon>
        <taxon>Pseudomonadota</taxon>
        <taxon>Alphaproteobacteria</taxon>
        <taxon>Hyphomicrobiales</taxon>
        <taxon>Brucellaceae</taxon>
        <taxon>Paenochrobactrum</taxon>
    </lineage>
</organism>
<accession>A0A841M873</accession>
<dbReference type="InterPro" id="IPR006076">
    <property type="entry name" value="FAD-dep_OxRdtase"/>
</dbReference>
<dbReference type="GO" id="GO:0005737">
    <property type="term" value="C:cytoplasm"/>
    <property type="evidence" value="ECO:0007669"/>
    <property type="project" value="TreeGrafter"/>
</dbReference>
<proteinExistence type="predicted"/>
<dbReference type="PANTHER" id="PTHR13847">
    <property type="entry name" value="SARCOSINE DEHYDROGENASE-RELATED"/>
    <property type="match status" value="1"/>
</dbReference>
<dbReference type="SUPFAM" id="SSF51905">
    <property type="entry name" value="FAD/NAD(P)-binding domain"/>
    <property type="match status" value="1"/>
</dbReference>
<dbReference type="Gene3D" id="3.50.50.60">
    <property type="entry name" value="FAD/NAD(P)-binding domain"/>
    <property type="match status" value="1"/>
</dbReference>
<feature type="domain" description="FAD dependent oxidoreductase" evidence="2">
    <location>
        <begin position="3"/>
        <end position="314"/>
    </location>
</feature>
<dbReference type="SUPFAM" id="SSF54373">
    <property type="entry name" value="FAD-linked reductases, C-terminal domain"/>
    <property type="match status" value="1"/>
</dbReference>
<dbReference type="PANTHER" id="PTHR13847:SF289">
    <property type="entry name" value="GLYCINE OXIDASE"/>
    <property type="match status" value="1"/>
</dbReference>
<dbReference type="GO" id="GO:0043799">
    <property type="term" value="F:glycine oxidase activity"/>
    <property type="evidence" value="ECO:0007669"/>
    <property type="project" value="UniProtKB-EC"/>
</dbReference>
<evidence type="ECO:0000313" key="3">
    <source>
        <dbReference type="EMBL" id="MBB6261744.1"/>
    </source>
</evidence>
<dbReference type="Proteomes" id="UP000555393">
    <property type="component" value="Unassembled WGS sequence"/>
</dbReference>
<sequence>MKITIIGAGVAGLTVAAELNAQGNDVEVIALSERIGADACSWFAGGMLAPWCEGESAPEQVVRLGQQALDWWENHISGVERRGTLVLSHTRDASELRRFSRRTSQHEMIDATRIEELEPDLGNRFSEGLFFEHEGHLNPRRALPELAENLRQKGVRFQLGTDADKATIDSDLTIDCRGLRAQDDLSDLRGVKGEMLMIRSRDINLTRPVRLLHPRIPLYIVPRGDGVHMVGATMLETEASPHISVRSTLELLGAAYALHPAFSESEVLETGVDARPAFNDNLPKIRRQGTKLYVNGLYRHGFLMSPALAKMVREAVANPQNMPELMECSS</sequence>
<dbReference type="Gene3D" id="3.30.9.10">
    <property type="entry name" value="D-Amino Acid Oxidase, subunit A, domain 2"/>
    <property type="match status" value="1"/>
</dbReference>
<dbReference type="AlphaFoldDB" id="A0A841M873"/>
<dbReference type="EMBL" id="JACIIU010000011">
    <property type="protein sequence ID" value="MBB6261744.1"/>
    <property type="molecule type" value="Genomic_DNA"/>
</dbReference>
<gene>
    <name evidence="3" type="ORF">FHS77_002309</name>
</gene>